<keyword evidence="2" id="KW-1185">Reference proteome</keyword>
<comment type="caution">
    <text evidence="1">The sequence shown here is derived from an EMBL/GenBank/DDBJ whole genome shotgun (WGS) entry which is preliminary data.</text>
</comment>
<gene>
    <name evidence="1" type="ORF">SCF082_LOCUS30550</name>
</gene>
<sequence length="198" mass="22267">SGDGRLPDVCLIDALRAHGFKIPYSAPGPFRAMGDGDQRRLFPLHPLPLPETLEVEDDGAMFVLCHRAHFIAFRWLDNQFEINFSNRTHTWQKACVFNDLGSDEALWQDGKGVWHVNSLAMEGIFEIIDHTDDFATFPEQADCQGGKEVPFSSDDLHNLVLRQTNAAATDAAAIDVRRNRWSRARHVVSTLAHMNRAS</sequence>
<accession>A0ABP0N146</accession>
<feature type="non-terminal residue" evidence="1">
    <location>
        <position position="1"/>
    </location>
</feature>
<reference evidence="1 2" key="1">
    <citation type="submission" date="2024-02" db="EMBL/GenBank/DDBJ databases">
        <authorList>
            <person name="Chen Y."/>
            <person name="Shah S."/>
            <person name="Dougan E. K."/>
            <person name="Thang M."/>
            <person name="Chan C."/>
        </authorList>
    </citation>
    <scope>NUCLEOTIDE SEQUENCE [LARGE SCALE GENOMIC DNA]</scope>
</reference>
<dbReference type="EMBL" id="CAXAMM010025302">
    <property type="protein sequence ID" value="CAK9056767.1"/>
    <property type="molecule type" value="Genomic_DNA"/>
</dbReference>
<proteinExistence type="predicted"/>
<organism evidence="1 2">
    <name type="scientific">Durusdinium trenchii</name>
    <dbReference type="NCBI Taxonomy" id="1381693"/>
    <lineage>
        <taxon>Eukaryota</taxon>
        <taxon>Sar</taxon>
        <taxon>Alveolata</taxon>
        <taxon>Dinophyceae</taxon>
        <taxon>Suessiales</taxon>
        <taxon>Symbiodiniaceae</taxon>
        <taxon>Durusdinium</taxon>
    </lineage>
</organism>
<evidence type="ECO:0000313" key="2">
    <source>
        <dbReference type="Proteomes" id="UP001642464"/>
    </source>
</evidence>
<dbReference type="Proteomes" id="UP001642464">
    <property type="component" value="Unassembled WGS sequence"/>
</dbReference>
<evidence type="ECO:0000313" key="1">
    <source>
        <dbReference type="EMBL" id="CAK9056767.1"/>
    </source>
</evidence>
<name>A0ABP0N146_9DINO</name>
<protein>
    <submittedName>
        <fullName evidence="1">Uncharacterized protein</fullName>
    </submittedName>
</protein>